<dbReference type="RefSeq" id="WP_142897747.1">
    <property type="nucleotide sequence ID" value="NZ_ML660057.1"/>
</dbReference>
<evidence type="ECO:0008006" key="5">
    <source>
        <dbReference type="Google" id="ProtNLM"/>
    </source>
</evidence>
<feature type="transmembrane region" description="Helical" evidence="2">
    <location>
        <begin position="12"/>
        <end position="36"/>
    </location>
</feature>
<feature type="transmembrane region" description="Helical" evidence="2">
    <location>
        <begin position="42"/>
        <end position="61"/>
    </location>
</feature>
<dbReference type="Proteomes" id="UP000315252">
    <property type="component" value="Unassembled WGS sequence"/>
</dbReference>
<accession>A0A545TMF6</accession>
<keyword evidence="2" id="KW-0812">Transmembrane</keyword>
<evidence type="ECO:0000313" key="3">
    <source>
        <dbReference type="EMBL" id="TQV78413.1"/>
    </source>
</evidence>
<dbReference type="EMBL" id="VHSH01000006">
    <property type="protein sequence ID" value="TQV78413.1"/>
    <property type="molecule type" value="Genomic_DNA"/>
</dbReference>
<gene>
    <name evidence="3" type="ORF">FKG95_17765</name>
</gene>
<protein>
    <recommendedName>
        <fullName evidence="5">DUF3311 domain-containing protein</fullName>
    </recommendedName>
</protein>
<feature type="region of interest" description="Disordered" evidence="1">
    <location>
        <begin position="64"/>
        <end position="119"/>
    </location>
</feature>
<keyword evidence="2" id="KW-1133">Transmembrane helix</keyword>
<organism evidence="3 4">
    <name type="scientific">Denitrobaculum tricleocarpae</name>
    <dbReference type="NCBI Taxonomy" id="2591009"/>
    <lineage>
        <taxon>Bacteria</taxon>
        <taxon>Pseudomonadati</taxon>
        <taxon>Pseudomonadota</taxon>
        <taxon>Alphaproteobacteria</taxon>
        <taxon>Rhodospirillales</taxon>
        <taxon>Rhodospirillaceae</taxon>
        <taxon>Denitrobaculum</taxon>
    </lineage>
</organism>
<reference evidence="3 4" key="1">
    <citation type="submission" date="2019-06" db="EMBL/GenBank/DDBJ databases">
        <title>Whole genome sequence for Rhodospirillaceae sp. R148.</title>
        <authorList>
            <person name="Wang G."/>
        </authorList>
    </citation>
    <scope>NUCLEOTIDE SEQUENCE [LARGE SCALE GENOMIC DNA]</scope>
    <source>
        <strain evidence="3 4">R148</strain>
    </source>
</reference>
<name>A0A545TMF6_9PROT</name>
<evidence type="ECO:0000256" key="2">
    <source>
        <dbReference type="SAM" id="Phobius"/>
    </source>
</evidence>
<evidence type="ECO:0000256" key="1">
    <source>
        <dbReference type="SAM" id="MobiDB-lite"/>
    </source>
</evidence>
<keyword evidence="4" id="KW-1185">Reference proteome</keyword>
<dbReference type="AlphaFoldDB" id="A0A545TMF6"/>
<proteinExistence type="predicted"/>
<comment type="caution">
    <text evidence="3">The sequence shown here is derived from an EMBL/GenBank/DDBJ whole genome shotgun (WGS) entry which is preliminary data.</text>
</comment>
<sequence>MNNSDSKGERSIALFLLGILLFNPPLLSVFGVDVAFGGIPLLYIYLFLAWAAFILLIGLISEKGQERRRGRRAHGLPLEKGTPERSAIPEDSLPHSIKPRPNQSGNIRPGRGSNESETW</sequence>
<evidence type="ECO:0000313" key="4">
    <source>
        <dbReference type="Proteomes" id="UP000315252"/>
    </source>
</evidence>
<keyword evidence="2" id="KW-0472">Membrane</keyword>